<dbReference type="GO" id="GO:0016491">
    <property type="term" value="F:oxidoreductase activity"/>
    <property type="evidence" value="ECO:0007669"/>
    <property type="project" value="UniProtKB-KW"/>
</dbReference>
<dbReference type="SUPFAM" id="SSF54292">
    <property type="entry name" value="2Fe-2S ferredoxin-like"/>
    <property type="match status" value="1"/>
</dbReference>
<dbReference type="AlphaFoldDB" id="A0A370X6G4"/>
<evidence type="ECO:0000313" key="2">
    <source>
        <dbReference type="EMBL" id="RDS83795.1"/>
    </source>
</evidence>
<protein>
    <submittedName>
        <fullName evidence="2">(2Fe-2S)-binding protein</fullName>
    </submittedName>
</protein>
<organism evidence="2 3">
    <name type="scientific">Dyella monticola</name>
    <dbReference type="NCBI Taxonomy" id="1927958"/>
    <lineage>
        <taxon>Bacteria</taxon>
        <taxon>Pseudomonadati</taxon>
        <taxon>Pseudomonadota</taxon>
        <taxon>Gammaproteobacteria</taxon>
        <taxon>Lysobacterales</taxon>
        <taxon>Rhodanobacteraceae</taxon>
        <taxon>Dyella</taxon>
    </lineage>
</organism>
<dbReference type="EMBL" id="QRBE01000002">
    <property type="protein sequence ID" value="RDS83795.1"/>
    <property type="molecule type" value="Genomic_DNA"/>
</dbReference>
<dbReference type="Pfam" id="PF13510">
    <property type="entry name" value="Fer2_4"/>
    <property type="match status" value="1"/>
</dbReference>
<dbReference type="GO" id="GO:0051536">
    <property type="term" value="F:iron-sulfur cluster binding"/>
    <property type="evidence" value="ECO:0007669"/>
    <property type="project" value="InterPro"/>
</dbReference>
<proteinExistence type="predicted"/>
<keyword evidence="3" id="KW-1185">Reference proteome</keyword>
<gene>
    <name evidence="2" type="ORF">DWU98_05645</name>
</gene>
<dbReference type="InterPro" id="IPR036010">
    <property type="entry name" value="2Fe-2S_ferredoxin-like_sf"/>
</dbReference>
<name>A0A370X6G4_9GAMM</name>
<dbReference type="Gene3D" id="3.10.20.440">
    <property type="entry name" value="2Fe-2S iron-sulphur cluster binding domain, sarcosine oxidase, alpha subunit, N-terminal domain"/>
    <property type="match status" value="1"/>
</dbReference>
<comment type="caution">
    <text evidence="2">The sequence shown here is derived from an EMBL/GenBank/DDBJ whole genome shotgun (WGS) entry which is preliminary data.</text>
</comment>
<sequence length="82" mass="8665">MSALSLRIQIDGETISVPAGISVAAAIARLPRAFRRSVSGQARAPFCGMGICFECRVRIDGVAQQRACMVPVRDGMQVATDG</sequence>
<evidence type="ECO:0000256" key="1">
    <source>
        <dbReference type="ARBA" id="ARBA00023002"/>
    </source>
</evidence>
<dbReference type="InterPro" id="IPR042204">
    <property type="entry name" value="2Fe-2S-bd_N"/>
</dbReference>
<evidence type="ECO:0000313" key="3">
    <source>
        <dbReference type="Proteomes" id="UP000254258"/>
    </source>
</evidence>
<dbReference type="RefSeq" id="WP_115494505.1">
    <property type="nucleotide sequence ID" value="NZ_QRBE01000002.1"/>
</dbReference>
<accession>A0A370X6G4</accession>
<dbReference type="Proteomes" id="UP000254258">
    <property type="component" value="Unassembled WGS sequence"/>
</dbReference>
<keyword evidence="1" id="KW-0560">Oxidoreductase</keyword>
<reference evidence="2 3" key="1">
    <citation type="submission" date="2018-07" db="EMBL/GenBank/DDBJ databases">
        <title>Dyella monticola sp. nov. and Dyella psychrodurans sp. nov. isolated from monsoon evergreen broad-leaved forest soil of Dinghu Mountain, China.</title>
        <authorList>
            <person name="Gao Z."/>
            <person name="Qiu L."/>
        </authorList>
    </citation>
    <scope>NUCLEOTIDE SEQUENCE [LARGE SCALE GENOMIC DNA]</scope>
    <source>
        <strain evidence="2 3">4G-K06</strain>
    </source>
</reference>
<dbReference type="OrthoDB" id="573392at2"/>